<keyword evidence="1" id="KW-0812">Transmembrane</keyword>
<accession>A0A3D0W9V3</accession>
<organism evidence="2 3">
    <name type="scientific">Sphingomonas bacterium</name>
    <dbReference type="NCBI Taxonomy" id="1895847"/>
    <lineage>
        <taxon>Bacteria</taxon>
        <taxon>Pseudomonadati</taxon>
        <taxon>Pseudomonadota</taxon>
        <taxon>Alphaproteobacteria</taxon>
        <taxon>Sphingomonadales</taxon>
        <taxon>Sphingomonadaceae</taxon>
        <taxon>Sphingomonas</taxon>
    </lineage>
</organism>
<gene>
    <name evidence="2" type="ORF">DEP91_05030</name>
</gene>
<dbReference type="Proteomes" id="UP000262699">
    <property type="component" value="Unassembled WGS sequence"/>
</dbReference>
<sequence>MTAGRGALQAVVAAATLVPLSIASISLVRGPAWLGQAAPVATDLDSHFRYLSGIFLALGLGFASCIPAIERKGPRLRLLGGMVIAGGLGRLWSLTQVGAPSTGHLVGLCIELGLVPVVLVWQAVVARRFAPSSSRT</sequence>
<keyword evidence="1" id="KW-1133">Transmembrane helix</keyword>
<dbReference type="Pfam" id="PF14248">
    <property type="entry name" value="DUF4345"/>
    <property type="match status" value="1"/>
</dbReference>
<reference evidence="2 3" key="1">
    <citation type="journal article" date="2018" name="Nat. Biotechnol.">
        <title>A standardized bacterial taxonomy based on genome phylogeny substantially revises the tree of life.</title>
        <authorList>
            <person name="Parks D.H."/>
            <person name="Chuvochina M."/>
            <person name="Waite D.W."/>
            <person name="Rinke C."/>
            <person name="Skarshewski A."/>
            <person name="Chaumeil P.A."/>
            <person name="Hugenholtz P."/>
        </authorList>
    </citation>
    <scope>NUCLEOTIDE SEQUENCE [LARGE SCALE GENOMIC DNA]</scope>
    <source>
        <strain evidence="2">UBA9015</strain>
    </source>
</reference>
<evidence type="ECO:0000256" key="1">
    <source>
        <dbReference type="SAM" id="Phobius"/>
    </source>
</evidence>
<evidence type="ECO:0000313" key="2">
    <source>
        <dbReference type="EMBL" id="HCB75525.1"/>
    </source>
</evidence>
<feature type="transmembrane region" description="Helical" evidence="1">
    <location>
        <begin position="47"/>
        <end position="69"/>
    </location>
</feature>
<comment type="caution">
    <text evidence="2">The sequence shown here is derived from an EMBL/GenBank/DDBJ whole genome shotgun (WGS) entry which is preliminary data.</text>
</comment>
<evidence type="ECO:0000313" key="3">
    <source>
        <dbReference type="Proteomes" id="UP000262699"/>
    </source>
</evidence>
<keyword evidence="1" id="KW-0472">Membrane</keyword>
<protein>
    <submittedName>
        <fullName evidence="2">DUF4345 domain-containing protein</fullName>
    </submittedName>
</protein>
<feature type="transmembrane region" description="Helical" evidence="1">
    <location>
        <begin position="76"/>
        <end position="93"/>
    </location>
</feature>
<dbReference type="EMBL" id="DOYJ01000142">
    <property type="protein sequence ID" value="HCB75525.1"/>
    <property type="molecule type" value="Genomic_DNA"/>
</dbReference>
<name>A0A3D0W9V3_9SPHN</name>
<dbReference type="InterPro" id="IPR025597">
    <property type="entry name" value="DUF4345"/>
</dbReference>
<proteinExistence type="predicted"/>
<feature type="transmembrane region" description="Helical" evidence="1">
    <location>
        <begin position="105"/>
        <end position="126"/>
    </location>
</feature>
<dbReference type="AlphaFoldDB" id="A0A3D0W9V3"/>